<keyword evidence="3" id="KW-1185">Reference proteome</keyword>
<dbReference type="SUPFAM" id="SSF55781">
    <property type="entry name" value="GAF domain-like"/>
    <property type="match status" value="1"/>
</dbReference>
<proteinExistence type="predicted"/>
<comment type="caution">
    <text evidence="2">The sequence shown here is derived from an EMBL/GenBank/DDBJ whole genome shotgun (WGS) entry which is preliminary data.</text>
</comment>
<accession>A0AAV4SSE4</accession>
<protein>
    <submittedName>
        <fullName evidence="2">Dual 3',5'-cyclic-AMP and -GMP phosphodiesterase 11</fullName>
    </submittedName>
</protein>
<name>A0AAV4SSE4_CAEEX</name>
<dbReference type="SMART" id="SM00065">
    <property type="entry name" value="GAF"/>
    <property type="match status" value="1"/>
</dbReference>
<dbReference type="Pfam" id="PF01590">
    <property type="entry name" value="GAF"/>
    <property type="match status" value="1"/>
</dbReference>
<dbReference type="Gene3D" id="3.30.450.40">
    <property type="match status" value="2"/>
</dbReference>
<feature type="domain" description="GAF" evidence="1">
    <location>
        <begin position="70"/>
        <end position="185"/>
    </location>
</feature>
<gene>
    <name evidence="2" type="primary">Pde11</name>
    <name evidence="2" type="ORF">CEXT_802951</name>
</gene>
<evidence type="ECO:0000313" key="3">
    <source>
        <dbReference type="Proteomes" id="UP001054945"/>
    </source>
</evidence>
<dbReference type="InterPro" id="IPR029016">
    <property type="entry name" value="GAF-like_dom_sf"/>
</dbReference>
<reference evidence="2 3" key="1">
    <citation type="submission" date="2021-06" db="EMBL/GenBank/DDBJ databases">
        <title>Caerostris extrusa draft genome.</title>
        <authorList>
            <person name="Kono N."/>
            <person name="Arakawa K."/>
        </authorList>
    </citation>
    <scope>NUCLEOTIDE SEQUENCE [LARGE SCALE GENOMIC DNA]</scope>
</reference>
<evidence type="ECO:0000259" key="1">
    <source>
        <dbReference type="SMART" id="SM00065"/>
    </source>
</evidence>
<dbReference type="AlphaFoldDB" id="A0AAV4SSE4"/>
<dbReference type="SUPFAM" id="SSF109604">
    <property type="entry name" value="HD-domain/PDEase-like"/>
    <property type="match status" value="1"/>
</dbReference>
<evidence type="ECO:0000313" key="2">
    <source>
        <dbReference type="EMBL" id="GIY37288.1"/>
    </source>
</evidence>
<dbReference type="PANTHER" id="PTHR11347">
    <property type="entry name" value="CYCLIC NUCLEOTIDE PHOSPHODIESTERASE"/>
    <property type="match status" value="1"/>
</dbReference>
<sequence length="308" mass="35866">MWPESFERENLIYTAENRMDAIVEANSLGREELCGICLRNVEFYEKSDLENKRYQVLLDLTRVVFEEQSTVDQIVHKVMIHIQSFLQVERCQVLLLDENTETLNIPDVLQDDRFDSSVDENSNFRHHSILCMPIRNASNNIVGVCQLINKLCGNPFTKNDEHIFEIFALFCGLGIQHTQIYEKSMKAIAKTKVILEVLSYHATASLEEVQELLRVGYEIFQLKMVEFKYFINKYHIPSTRMHNLWDLKFSYFSLNDKEMLKACLRMFMDLGFIQRFGLECDNIKLGHVLGGLSETLSLSHFLPAYAKV</sequence>
<dbReference type="Proteomes" id="UP001054945">
    <property type="component" value="Unassembled WGS sequence"/>
</dbReference>
<dbReference type="EMBL" id="BPLR01010152">
    <property type="protein sequence ID" value="GIY37288.1"/>
    <property type="molecule type" value="Genomic_DNA"/>
</dbReference>
<dbReference type="InterPro" id="IPR003018">
    <property type="entry name" value="GAF"/>
</dbReference>
<organism evidence="2 3">
    <name type="scientific">Caerostris extrusa</name>
    <name type="common">Bark spider</name>
    <name type="synonym">Caerostris bankana</name>
    <dbReference type="NCBI Taxonomy" id="172846"/>
    <lineage>
        <taxon>Eukaryota</taxon>
        <taxon>Metazoa</taxon>
        <taxon>Ecdysozoa</taxon>
        <taxon>Arthropoda</taxon>
        <taxon>Chelicerata</taxon>
        <taxon>Arachnida</taxon>
        <taxon>Araneae</taxon>
        <taxon>Araneomorphae</taxon>
        <taxon>Entelegynae</taxon>
        <taxon>Araneoidea</taxon>
        <taxon>Araneidae</taxon>
        <taxon>Caerostris</taxon>
    </lineage>
</organism>